<dbReference type="EMBL" id="BK032497">
    <property type="protein sequence ID" value="DAF42695.1"/>
    <property type="molecule type" value="Genomic_DNA"/>
</dbReference>
<name>A0A8S5RVV0_9CAUD</name>
<reference evidence="1" key="1">
    <citation type="journal article" date="2021" name="Proc. Natl. Acad. Sci. U.S.A.">
        <title>A Catalog of Tens of Thousands of Viruses from Human Metagenomes Reveals Hidden Associations with Chronic Diseases.</title>
        <authorList>
            <person name="Tisza M.J."/>
            <person name="Buck C.B."/>
        </authorList>
    </citation>
    <scope>NUCLEOTIDE SEQUENCE</scope>
    <source>
        <strain evidence="1">CtHip2</strain>
    </source>
</reference>
<proteinExistence type="predicted"/>
<evidence type="ECO:0000313" key="1">
    <source>
        <dbReference type="EMBL" id="DAF42695.1"/>
    </source>
</evidence>
<organism evidence="1">
    <name type="scientific">Siphoviridae sp. ctHip2</name>
    <dbReference type="NCBI Taxonomy" id="2827830"/>
    <lineage>
        <taxon>Viruses</taxon>
        <taxon>Duplodnaviria</taxon>
        <taxon>Heunggongvirae</taxon>
        <taxon>Uroviricota</taxon>
        <taxon>Caudoviricetes</taxon>
    </lineage>
</organism>
<sequence>MCYIATKLTLKLKKLYFDKCIDFTVKQLKTA</sequence>
<accession>A0A8S5RVV0</accession>
<protein>
    <submittedName>
        <fullName evidence="1">Uncharacterized protein</fullName>
    </submittedName>
</protein>